<feature type="binding site" evidence="2">
    <location>
        <position position="132"/>
    </location>
    <ligand>
        <name>3'-phosphoadenylyl sulfate</name>
        <dbReference type="ChEBI" id="CHEBI:58339"/>
    </ligand>
</feature>
<dbReference type="InterPro" id="IPR027417">
    <property type="entry name" value="P-loop_NTPase"/>
</dbReference>
<protein>
    <recommendedName>
        <fullName evidence="6">Sulfotransferase domain-containing protein</fullName>
    </recommendedName>
</protein>
<feature type="binding site" evidence="2">
    <location>
        <position position="124"/>
    </location>
    <ligand>
        <name>3'-phosphoadenylyl sulfate</name>
        <dbReference type="ChEBI" id="CHEBI:58339"/>
    </ligand>
</feature>
<evidence type="ECO:0008006" key="6">
    <source>
        <dbReference type="Google" id="ProtNLM"/>
    </source>
</evidence>
<dbReference type="Pfam" id="PF13469">
    <property type="entry name" value="Sulfotransfer_3"/>
    <property type="match status" value="1"/>
</dbReference>
<dbReference type="Gene3D" id="3.40.50.300">
    <property type="entry name" value="P-loop containing nucleotide triphosphate hydrolases"/>
    <property type="match status" value="1"/>
</dbReference>
<evidence type="ECO:0000256" key="3">
    <source>
        <dbReference type="SAM" id="MobiDB-lite"/>
    </source>
</evidence>
<dbReference type="OrthoDB" id="411451at2759"/>
<evidence type="ECO:0000313" key="5">
    <source>
        <dbReference type="Proteomes" id="UP000218231"/>
    </source>
</evidence>
<evidence type="ECO:0000313" key="4">
    <source>
        <dbReference type="EMBL" id="PAV71503.1"/>
    </source>
</evidence>
<dbReference type="EMBL" id="LIAE01009013">
    <property type="protein sequence ID" value="PAV71503.1"/>
    <property type="molecule type" value="Genomic_DNA"/>
</dbReference>
<dbReference type="GO" id="GO:0008467">
    <property type="term" value="F:[heparan sulfate]-glucosamine 3-sulfotransferase activity"/>
    <property type="evidence" value="ECO:0007669"/>
    <property type="project" value="TreeGrafter"/>
</dbReference>
<sequence length="172" mass="20099">MPLDLSTPKSPPNPKSAAERERNDEAAVLSMDEDENQRNSDDQQETHDDSLALHPKIKIARKETHYFTNLNFNKGIDFYAKFMPHLTDEDQIIVEKTPAYFTSPESPKRVFEFDRNMKLILIVRNPVERSISDFTQVYYNRLEQNKTLPVFEEEAFDKNGSLNVEYKPVRCQ</sequence>
<dbReference type="PANTHER" id="PTHR10605">
    <property type="entry name" value="HEPARAN SULFATE SULFOTRANSFERASE"/>
    <property type="match status" value="1"/>
</dbReference>
<name>A0A2A2KCA8_9BILA</name>
<dbReference type="InterPro" id="IPR037359">
    <property type="entry name" value="NST/OST"/>
</dbReference>
<dbReference type="PANTHER" id="PTHR10605:SF65">
    <property type="entry name" value="GH20068P"/>
    <property type="match status" value="1"/>
</dbReference>
<dbReference type="STRING" id="2018661.A0A2A2KCA8"/>
<evidence type="ECO:0000256" key="2">
    <source>
        <dbReference type="PIRSR" id="PIRSR637359-2"/>
    </source>
</evidence>
<feature type="compositionally biased region" description="Basic and acidic residues" evidence="3">
    <location>
        <begin position="36"/>
        <end position="51"/>
    </location>
</feature>
<keyword evidence="1" id="KW-0808">Transferase</keyword>
<evidence type="ECO:0000256" key="1">
    <source>
        <dbReference type="ARBA" id="ARBA00022679"/>
    </source>
</evidence>
<dbReference type="Proteomes" id="UP000218231">
    <property type="component" value="Unassembled WGS sequence"/>
</dbReference>
<accession>A0A2A2KCA8</accession>
<keyword evidence="5" id="KW-1185">Reference proteome</keyword>
<comment type="caution">
    <text evidence="4">The sequence shown here is derived from an EMBL/GenBank/DDBJ whole genome shotgun (WGS) entry which is preliminary data.</text>
</comment>
<dbReference type="AlphaFoldDB" id="A0A2A2KCA8"/>
<dbReference type="SUPFAM" id="SSF52540">
    <property type="entry name" value="P-loop containing nucleoside triphosphate hydrolases"/>
    <property type="match status" value="1"/>
</dbReference>
<proteinExistence type="predicted"/>
<gene>
    <name evidence="4" type="ORF">WR25_12240</name>
</gene>
<reference evidence="4 5" key="1">
    <citation type="journal article" date="2017" name="Curr. Biol.">
        <title>Genome architecture and evolution of a unichromosomal asexual nematode.</title>
        <authorList>
            <person name="Fradin H."/>
            <person name="Zegar C."/>
            <person name="Gutwein M."/>
            <person name="Lucas J."/>
            <person name="Kovtun M."/>
            <person name="Corcoran D."/>
            <person name="Baugh L.R."/>
            <person name="Kiontke K."/>
            <person name="Gunsalus K."/>
            <person name="Fitch D.H."/>
            <person name="Piano F."/>
        </authorList>
    </citation>
    <scope>NUCLEOTIDE SEQUENCE [LARGE SCALE GENOMIC DNA]</scope>
    <source>
        <strain evidence="4">PF1309</strain>
    </source>
</reference>
<feature type="region of interest" description="Disordered" evidence="3">
    <location>
        <begin position="1"/>
        <end position="52"/>
    </location>
</feature>
<organism evidence="4 5">
    <name type="scientific">Diploscapter pachys</name>
    <dbReference type="NCBI Taxonomy" id="2018661"/>
    <lineage>
        <taxon>Eukaryota</taxon>
        <taxon>Metazoa</taxon>
        <taxon>Ecdysozoa</taxon>
        <taxon>Nematoda</taxon>
        <taxon>Chromadorea</taxon>
        <taxon>Rhabditida</taxon>
        <taxon>Rhabditina</taxon>
        <taxon>Rhabditomorpha</taxon>
        <taxon>Rhabditoidea</taxon>
        <taxon>Rhabditidae</taxon>
        <taxon>Diploscapter</taxon>
    </lineage>
</organism>